<dbReference type="PANTHER" id="PTHR24221">
    <property type="entry name" value="ATP-BINDING CASSETTE SUB-FAMILY B"/>
    <property type="match status" value="1"/>
</dbReference>
<organism evidence="13 14">
    <name type="scientific">Nocardia callitridis</name>
    <dbReference type="NCBI Taxonomy" id="648753"/>
    <lineage>
        <taxon>Bacteria</taxon>
        <taxon>Bacillati</taxon>
        <taxon>Actinomycetota</taxon>
        <taxon>Actinomycetes</taxon>
        <taxon>Mycobacteriales</taxon>
        <taxon>Nocardiaceae</taxon>
        <taxon>Nocardia</taxon>
    </lineage>
</organism>
<proteinExistence type="inferred from homology"/>
<dbReference type="InterPro" id="IPR003439">
    <property type="entry name" value="ABC_transporter-like_ATP-bd"/>
</dbReference>
<dbReference type="SUPFAM" id="SSF90123">
    <property type="entry name" value="ABC transporter transmembrane region"/>
    <property type="match status" value="1"/>
</dbReference>
<dbReference type="InterPro" id="IPR039421">
    <property type="entry name" value="Type_1_exporter"/>
</dbReference>
<evidence type="ECO:0000256" key="3">
    <source>
        <dbReference type="ARBA" id="ARBA00022692"/>
    </source>
</evidence>
<keyword evidence="8 10" id="KW-0472">Membrane</keyword>
<evidence type="ECO:0000256" key="1">
    <source>
        <dbReference type="ARBA" id="ARBA00004429"/>
    </source>
</evidence>
<evidence type="ECO:0000313" key="14">
    <source>
        <dbReference type="Proteomes" id="UP001500603"/>
    </source>
</evidence>
<dbReference type="Proteomes" id="UP001500603">
    <property type="component" value="Unassembled WGS sequence"/>
</dbReference>
<dbReference type="InterPro" id="IPR017871">
    <property type="entry name" value="ABC_transporter-like_CS"/>
</dbReference>
<dbReference type="GO" id="GO:0005524">
    <property type="term" value="F:ATP binding"/>
    <property type="evidence" value="ECO:0007669"/>
    <property type="project" value="UniProtKB-KW"/>
</dbReference>
<evidence type="ECO:0000256" key="2">
    <source>
        <dbReference type="ARBA" id="ARBA00022519"/>
    </source>
</evidence>
<evidence type="ECO:0000259" key="12">
    <source>
        <dbReference type="PROSITE" id="PS50929"/>
    </source>
</evidence>
<keyword evidence="7 10" id="KW-1133">Transmembrane helix</keyword>
<protein>
    <submittedName>
        <fullName evidence="13">ABC transporter ATP-binding protein</fullName>
    </submittedName>
</protein>
<evidence type="ECO:0000256" key="4">
    <source>
        <dbReference type="ARBA" id="ARBA00022741"/>
    </source>
</evidence>
<comment type="caution">
    <text evidence="13">The sequence shown here is derived from an EMBL/GenBank/DDBJ whole genome shotgun (WGS) entry which is preliminary data.</text>
</comment>
<feature type="transmembrane region" description="Helical" evidence="10">
    <location>
        <begin position="258"/>
        <end position="281"/>
    </location>
</feature>
<evidence type="ECO:0000256" key="6">
    <source>
        <dbReference type="ARBA" id="ARBA00022967"/>
    </source>
</evidence>
<keyword evidence="5 13" id="KW-0067">ATP-binding</keyword>
<accession>A0ABP9KGW1</accession>
<dbReference type="PROSITE" id="PS00211">
    <property type="entry name" value="ABC_TRANSPORTER_1"/>
    <property type="match status" value="1"/>
</dbReference>
<dbReference type="PANTHER" id="PTHR24221:SF654">
    <property type="entry name" value="ATP-BINDING CASSETTE SUB-FAMILY B MEMBER 6"/>
    <property type="match status" value="1"/>
</dbReference>
<dbReference type="EMBL" id="BAABJM010000002">
    <property type="protein sequence ID" value="GAA5056356.1"/>
    <property type="molecule type" value="Genomic_DNA"/>
</dbReference>
<evidence type="ECO:0000256" key="5">
    <source>
        <dbReference type="ARBA" id="ARBA00022840"/>
    </source>
</evidence>
<feature type="domain" description="ABC transmembrane type-1" evidence="12">
    <location>
        <begin position="28"/>
        <end position="312"/>
    </location>
</feature>
<evidence type="ECO:0000256" key="10">
    <source>
        <dbReference type="SAM" id="Phobius"/>
    </source>
</evidence>
<dbReference type="InterPro" id="IPR011527">
    <property type="entry name" value="ABC1_TM_dom"/>
</dbReference>
<sequence length="605" mass="64857">MAAIAADADHTVSGRLAPLLRPVLGILVVSVVLQSLVAVATVLAFVGLARILTALVEFGPAADVRGWTITVLVALFAAPLAHAASFALSFAASRRVEFAARRDVVAHLEQVPLGWFARNGSARVRKTVGGDIGSLSLLVGESIPMLPRFVLTTVLAAGYLLWVDWRMALVVLAPAAITTAILTRQRSAQSAEDAEHEDAARMLTARTTELAQGIPVFKIFGRAEWGTARFDAAADRFAESYLRAEAAEARRTRVSAILSSWIVTVGYTAVVGTVFTGVGWIDGVAVVPFLLLAWIVSRGVWSVPMVLMIIRKSRAVATGVGEIFAEQTLPRSSVSCDPVHEEPEVEFDDVRFGYGPDSPVLRGIDLRLPRATVTAVVGASGSGKSTMARLIPRFWDVDGGVIRLRGHDIRDYPPEELYRCVAFVFQDPQLLRRSIADNIRLARPEATLAEVAAAATSARIAARIDRLPRGYNSVIGEDARLSGGEAQRIAIARAILADAPILVLDEATASADPESAAQIQDALSNLMADKTILVITHQLRSIVHADRIVVLDDGRVAETGTHTELLAANGRYARLWASTEHDHDSLRNDNAHGTLSSVAQGVTVL</sequence>
<feature type="transmembrane region" description="Helical" evidence="10">
    <location>
        <begin position="23"/>
        <end position="49"/>
    </location>
</feature>
<comment type="subcellular location">
    <subcellularLocation>
        <location evidence="1">Cell inner membrane</location>
        <topology evidence="1">Multi-pass membrane protein</topology>
    </subcellularLocation>
</comment>
<dbReference type="Gene3D" id="1.20.1560.10">
    <property type="entry name" value="ABC transporter type 1, transmembrane domain"/>
    <property type="match status" value="1"/>
</dbReference>
<feature type="transmembrane region" description="Helical" evidence="10">
    <location>
        <begin position="69"/>
        <end position="92"/>
    </location>
</feature>
<dbReference type="PROSITE" id="PS50929">
    <property type="entry name" value="ABC_TM1F"/>
    <property type="match status" value="1"/>
</dbReference>
<evidence type="ECO:0000256" key="8">
    <source>
        <dbReference type="ARBA" id="ARBA00023136"/>
    </source>
</evidence>
<reference evidence="14" key="1">
    <citation type="journal article" date="2019" name="Int. J. Syst. Evol. Microbiol.">
        <title>The Global Catalogue of Microorganisms (GCM) 10K type strain sequencing project: providing services to taxonomists for standard genome sequencing and annotation.</title>
        <authorList>
            <consortium name="The Broad Institute Genomics Platform"/>
            <consortium name="The Broad Institute Genome Sequencing Center for Infectious Disease"/>
            <person name="Wu L."/>
            <person name="Ma J."/>
        </authorList>
    </citation>
    <scope>NUCLEOTIDE SEQUENCE [LARGE SCALE GENOMIC DNA]</scope>
    <source>
        <strain evidence="14">JCM 18298</strain>
    </source>
</reference>
<evidence type="ECO:0000256" key="7">
    <source>
        <dbReference type="ARBA" id="ARBA00022989"/>
    </source>
</evidence>
<dbReference type="PROSITE" id="PS50893">
    <property type="entry name" value="ABC_TRANSPORTER_2"/>
    <property type="match status" value="1"/>
</dbReference>
<evidence type="ECO:0000313" key="13">
    <source>
        <dbReference type="EMBL" id="GAA5056356.1"/>
    </source>
</evidence>
<feature type="domain" description="ABC transporter" evidence="11">
    <location>
        <begin position="345"/>
        <end position="578"/>
    </location>
</feature>
<comment type="similarity">
    <text evidence="9">Belongs to the ABC transporter superfamily. Siderophore-Fe(3+) uptake transporter (SIUT) (TC 3.A.1.21) family.</text>
</comment>
<dbReference type="Pfam" id="PF00664">
    <property type="entry name" value="ABC_membrane"/>
    <property type="match status" value="1"/>
</dbReference>
<name>A0ABP9KGW1_9NOCA</name>
<evidence type="ECO:0000259" key="11">
    <source>
        <dbReference type="PROSITE" id="PS50893"/>
    </source>
</evidence>
<keyword evidence="2" id="KW-1003">Cell membrane</keyword>
<dbReference type="SUPFAM" id="SSF52540">
    <property type="entry name" value="P-loop containing nucleoside triphosphate hydrolases"/>
    <property type="match status" value="1"/>
</dbReference>
<dbReference type="InterPro" id="IPR027417">
    <property type="entry name" value="P-loop_NTPase"/>
</dbReference>
<keyword evidence="2" id="KW-0997">Cell inner membrane</keyword>
<dbReference type="RefSeq" id="WP_345496323.1">
    <property type="nucleotide sequence ID" value="NZ_BAABJM010000002.1"/>
</dbReference>
<dbReference type="SMART" id="SM00382">
    <property type="entry name" value="AAA"/>
    <property type="match status" value="1"/>
</dbReference>
<dbReference type="Pfam" id="PF00005">
    <property type="entry name" value="ABC_tran"/>
    <property type="match status" value="1"/>
</dbReference>
<dbReference type="Gene3D" id="3.40.50.300">
    <property type="entry name" value="P-loop containing nucleotide triphosphate hydrolases"/>
    <property type="match status" value="1"/>
</dbReference>
<keyword evidence="6" id="KW-1278">Translocase</keyword>
<keyword evidence="4" id="KW-0547">Nucleotide-binding</keyword>
<keyword evidence="3 10" id="KW-0812">Transmembrane</keyword>
<dbReference type="InterPro" id="IPR003593">
    <property type="entry name" value="AAA+_ATPase"/>
</dbReference>
<dbReference type="InterPro" id="IPR036640">
    <property type="entry name" value="ABC1_TM_sf"/>
</dbReference>
<feature type="transmembrane region" description="Helical" evidence="10">
    <location>
        <begin position="287"/>
        <end position="310"/>
    </location>
</feature>
<keyword evidence="14" id="KW-1185">Reference proteome</keyword>
<evidence type="ECO:0000256" key="9">
    <source>
        <dbReference type="ARBA" id="ARBA00023455"/>
    </source>
</evidence>
<gene>
    <name evidence="13" type="ORF">GCM10023318_33700</name>
</gene>